<keyword evidence="2 3" id="KW-0472">Membrane</keyword>
<proteinExistence type="predicted"/>
<accession>A0A0G1C3I6</accession>
<dbReference type="GO" id="GO:0008658">
    <property type="term" value="F:penicillin binding"/>
    <property type="evidence" value="ECO:0007669"/>
    <property type="project" value="InterPro"/>
</dbReference>
<dbReference type="InterPro" id="IPR036138">
    <property type="entry name" value="PBP_dimer_sf"/>
</dbReference>
<dbReference type="Gene3D" id="3.90.1310.10">
    <property type="entry name" value="Penicillin-binding protein 2a (Domain 2)"/>
    <property type="match status" value="1"/>
</dbReference>
<organism evidence="6 7">
    <name type="scientific">Candidatus Woesebacteria bacterium GW2011_GWC1_43_10b</name>
    <dbReference type="NCBI Taxonomy" id="1618585"/>
    <lineage>
        <taxon>Bacteria</taxon>
        <taxon>Candidatus Woeseibacteriota</taxon>
    </lineage>
</organism>
<dbReference type="Pfam" id="PF00905">
    <property type="entry name" value="Transpeptidase"/>
    <property type="match status" value="1"/>
</dbReference>
<feature type="domain" description="Penicillin-binding protein dimerisation" evidence="5">
    <location>
        <begin position="48"/>
        <end position="207"/>
    </location>
</feature>
<dbReference type="InterPro" id="IPR005311">
    <property type="entry name" value="PBP_dimer"/>
</dbReference>
<keyword evidence="3" id="KW-0812">Transmembrane</keyword>
<dbReference type="GO" id="GO:0071555">
    <property type="term" value="P:cell wall organization"/>
    <property type="evidence" value="ECO:0007669"/>
    <property type="project" value="TreeGrafter"/>
</dbReference>
<dbReference type="InterPro" id="IPR012338">
    <property type="entry name" value="Beta-lactam/transpept-like"/>
</dbReference>
<dbReference type="InterPro" id="IPR001460">
    <property type="entry name" value="PCN-bd_Tpept"/>
</dbReference>
<name>A0A0G1C3I6_9BACT</name>
<reference evidence="6 7" key="1">
    <citation type="journal article" date="2015" name="Nature">
        <title>rRNA introns, odd ribosomes, and small enigmatic genomes across a large radiation of phyla.</title>
        <authorList>
            <person name="Brown C.T."/>
            <person name="Hug L.A."/>
            <person name="Thomas B.C."/>
            <person name="Sharon I."/>
            <person name="Castelle C.J."/>
            <person name="Singh A."/>
            <person name="Wilkins M.J."/>
            <person name="Williams K.H."/>
            <person name="Banfield J.F."/>
        </authorList>
    </citation>
    <scope>NUCLEOTIDE SEQUENCE [LARGE SCALE GENOMIC DNA]</scope>
</reference>
<dbReference type="GO" id="GO:0016740">
    <property type="term" value="F:transferase activity"/>
    <property type="evidence" value="ECO:0007669"/>
    <property type="project" value="UniProtKB-KW"/>
</dbReference>
<dbReference type="GO" id="GO:0005886">
    <property type="term" value="C:plasma membrane"/>
    <property type="evidence" value="ECO:0007669"/>
    <property type="project" value="TreeGrafter"/>
</dbReference>
<dbReference type="SUPFAM" id="SSF56519">
    <property type="entry name" value="Penicillin binding protein dimerisation domain"/>
    <property type="match status" value="1"/>
</dbReference>
<dbReference type="SUPFAM" id="SSF56601">
    <property type="entry name" value="beta-lactamase/transpeptidase-like"/>
    <property type="match status" value="1"/>
</dbReference>
<evidence type="ECO:0000259" key="5">
    <source>
        <dbReference type="Pfam" id="PF03717"/>
    </source>
</evidence>
<dbReference type="Proteomes" id="UP000034611">
    <property type="component" value="Unassembled WGS sequence"/>
</dbReference>
<feature type="domain" description="Penicillin-binding protein transpeptidase" evidence="4">
    <location>
        <begin position="228"/>
        <end position="529"/>
    </location>
</feature>
<evidence type="ECO:0000256" key="1">
    <source>
        <dbReference type="ARBA" id="ARBA00004370"/>
    </source>
</evidence>
<dbReference type="PANTHER" id="PTHR30627:SF1">
    <property type="entry name" value="PEPTIDOGLYCAN D,D-TRANSPEPTIDASE FTSI"/>
    <property type="match status" value="1"/>
</dbReference>
<evidence type="ECO:0000313" key="6">
    <source>
        <dbReference type="EMBL" id="KKS80019.1"/>
    </source>
</evidence>
<comment type="caution">
    <text evidence="6">The sequence shown here is derived from an EMBL/GenBank/DDBJ whole genome shotgun (WGS) entry which is preliminary data.</text>
</comment>
<dbReference type="InterPro" id="IPR050515">
    <property type="entry name" value="Beta-lactam/transpept"/>
</dbReference>
<keyword evidence="3" id="KW-1133">Transmembrane helix</keyword>
<evidence type="ECO:0000256" key="2">
    <source>
        <dbReference type="ARBA" id="ARBA00023136"/>
    </source>
</evidence>
<gene>
    <name evidence="6" type="ORF">UV56_C0030G0004</name>
</gene>
<evidence type="ECO:0000259" key="4">
    <source>
        <dbReference type="Pfam" id="PF00905"/>
    </source>
</evidence>
<keyword evidence="6" id="KW-0808">Transferase</keyword>
<dbReference type="PANTHER" id="PTHR30627">
    <property type="entry name" value="PEPTIDOGLYCAN D,D-TRANSPEPTIDASE"/>
    <property type="match status" value="1"/>
</dbReference>
<dbReference type="AlphaFoldDB" id="A0A0G1C3I6"/>
<dbReference type="Gene3D" id="3.30.450.330">
    <property type="match status" value="1"/>
</dbReference>
<sequence length="546" mass="59546">MGTRLRLIGIVFGLSSLVLLGRLFFWQVLKADELSQQARLQHQSGEKISAQRGSILASDGTWLVASEESWLLWANTTRLKEPQRVIANKLAPLLVEKTDDKEGLLKEAMNLEGLLSKDAQWIALKHKVTPEIKKNIEAVKIEGIGFDPEEKRLYPEASAAAQVLGFVGKDSEGSDRGYFGLEGYYDLPLSGKPGFLQRESDARGNPILSAGSKEVSAKGIEAYGASAGTVIIMDSKDGAVLAMASSPSYDPEKYFEYGNEFFKNPAISDAFEPGSIFKPIVMAAALDAQVIKPDTKCDICDGPVKVDKYEIETWNKEYYPDSTMTDVIVHSDNVGMVFVGQKLGREKMFSYLTKFGIGMPSGIDLQGEANPGIRPDGKWNVVDLATTTFGQGIAVTPIQMIRAMAVIASGGEVMVPQIVDKIGQNGWEEDIKPEDGERVISEKAAQEITEMMVAAVKNGESKWTAAKGFKIAGKTGTAQIPVQGHYDEEKTIASFVGFAPADNPKFIMLVTLREPTSSPWGSETAAPLWFNIARQLFPYLGIQPES</sequence>
<dbReference type="Pfam" id="PF03717">
    <property type="entry name" value="PBP_dimer"/>
    <property type="match status" value="1"/>
</dbReference>
<protein>
    <submittedName>
        <fullName evidence="6">Peptidoglycan glycosyltransferase</fullName>
    </submittedName>
</protein>
<dbReference type="Gene3D" id="3.40.710.10">
    <property type="entry name" value="DD-peptidase/beta-lactamase superfamily"/>
    <property type="match status" value="1"/>
</dbReference>
<evidence type="ECO:0000256" key="3">
    <source>
        <dbReference type="SAM" id="Phobius"/>
    </source>
</evidence>
<feature type="transmembrane region" description="Helical" evidence="3">
    <location>
        <begin position="7"/>
        <end position="29"/>
    </location>
</feature>
<dbReference type="EMBL" id="LCEY01000030">
    <property type="protein sequence ID" value="KKS80019.1"/>
    <property type="molecule type" value="Genomic_DNA"/>
</dbReference>
<evidence type="ECO:0000313" key="7">
    <source>
        <dbReference type="Proteomes" id="UP000034611"/>
    </source>
</evidence>
<comment type="subcellular location">
    <subcellularLocation>
        <location evidence="1">Membrane</location>
    </subcellularLocation>
</comment>